<dbReference type="GO" id="GO:0008395">
    <property type="term" value="F:steroid hydroxylase activity"/>
    <property type="evidence" value="ECO:0007669"/>
    <property type="project" value="TreeGrafter"/>
</dbReference>
<reference evidence="8 9" key="1">
    <citation type="submission" date="2020-08" db="EMBL/GenBank/DDBJ databases">
        <title>Sequencing the genomes of 1000 actinobacteria strains.</title>
        <authorList>
            <person name="Klenk H.-P."/>
        </authorList>
    </citation>
    <scope>NUCLEOTIDE SEQUENCE [LARGE SCALE GENOMIC DNA]</scope>
    <source>
        <strain evidence="8 9">DSM 43023</strain>
    </source>
</reference>
<evidence type="ECO:0000256" key="1">
    <source>
        <dbReference type="ARBA" id="ARBA00010617"/>
    </source>
</evidence>
<dbReference type="EMBL" id="JACHJU010000001">
    <property type="protein sequence ID" value="MBB4935710.1"/>
    <property type="molecule type" value="Genomic_DNA"/>
</dbReference>
<dbReference type="GO" id="GO:0005506">
    <property type="term" value="F:iron ion binding"/>
    <property type="evidence" value="ECO:0007669"/>
    <property type="project" value="InterPro"/>
</dbReference>
<comment type="similarity">
    <text evidence="1 7">Belongs to the cytochrome P450 family.</text>
</comment>
<evidence type="ECO:0000256" key="3">
    <source>
        <dbReference type="ARBA" id="ARBA00022723"/>
    </source>
</evidence>
<dbReference type="InterPro" id="IPR017972">
    <property type="entry name" value="Cyt_P450_CS"/>
</dbReference>
<dbReference type="PRINTS" id="PR00359">
    <property type="entry name" value="BP450"/>
</dbReference>
<dbReference type="AlphaFoldDB" id="A0A7W7RPC4"/>
<dbReference type="InterPro" id="IPR036396">
    <property type="entry name" value="Cyt_P450_sf"/>
</dbReference>
<dbReference type="PANTHER" id="PTHR46696">
    <property type="entry name" value="P450, PUTATIVE (EUROFUNG)-RELATED"/>
    <property type="match status" value="1"/>
</dbReference>
<dbReference type="PROSITE" id="PS00086">
    <property type="entry name" value="CYTOCHROME_P450"/>
    <property type="match status" value="1"/>
</dbReference>
<keyword evidence="9" id="KW-1185">Reference proteome</keyword>
<keyword evidence="3 7" id="KW-0479">Metal-binding</keyword>
<dbReference type="Gene3D" id="1.10.630.10">
    <property type="entry name" value="Cytochrome P450"/>
    <property type="match status" value="1"/>
</dbReference>
<keyword evidence="4 7" id="KW-0560">Oxidoreductase</keyword>
<evidence type="ECO:0000256" key="7">
    <source>
        <dbReference type="RuleBase" id="RU000461"/>
    </source>
</evidence>
<evidence type="ECO:0008006" key="10">
    <source>
        <dbReference type="Google" id="ProtNLM"/>
    </source>
</evidence>
<keyword evidence="2 7" id="KW-0349">Heme</keyword>
<dbReference type="InterPro" id="IPR002397">
    <property type="entry name" value="Cyt_P450_B"/>
</dbReference>
<evidence type="ECO:0000256" key="4">
    <source>
        <dbReference type="ARBA" id="ARBA00023002"/>
    </source>
</evidence>
<keyword evidence="6 7" id="KW-0503">Monooxygenase</keyword>
<name>A0A7W7RPC4_9ACTN</name>
<evidence type="ECO:0000256" key="2">
    <source>
        <dbReference type="ARBA" id="ARBA00022617"/>
    </source>
</evidence>
<evidence type="ECO:0000256" key="6">
    <source>
        <dbReference type="ARBA" id="ARBA00023033"/>
    </source>
</evidence>
<dbReference type="GO" id="GO:0036199">
    <property type="term" value="F:cholest-4-en-3-one 26-monooxygenase activity"/>
    <property type="evidence" value="ECO:0007669"/>
    <property type="project" value="TreeGrafter"/>
</dbReference>
<dbReference type="RefSeq" id="WP_184751804.1">
    <property type="nucleotide sequence ID" value="NZ_BAABEK010000028.1"/>
</dbReference>
<gene>
    <name evidence="8" type="ORF">FHR32_000015</name>
</gene>
<organism evidence="8 9">
    <name type="scientific">Streptosporangium album</name>
    <dbReference type="NCBI Taxonomy" id="47479"/>
    <lineage>
        <taxon>Bacteria</taxon>
        <taxon>Bacillati</taxon>
        <taxon>Actinomycetota</taxon>
        <taxon>Actinomycetes</taxon>
        <taxon>Streptosporangiales</taxon>
        <taxon>Streptosporangiaceae</taxon>
        <taxon>Streptosporangium</taxon>
    </lineage>
</organism>
<sequence>MSAAPECEGLVLYNPFDYALQENPYPIYARLRDEAPLYRNDELDFWALSRHADVNAAFRDPALFSSAHGVTLEMWDAAAADLVGFLAMDPPRHTRMRALVSRGFTPARVAGLEPAVRAVTREHLMPALEAGTFDFAGVVSAIPVYVVSELLGVPRADRAEMLRLSEILITRHDGDAGIPQSFWDAGLALTARYRELIAERRARPRDDLISALVLAEIDGDRLGDEEIVAVLSLIGVAGNESVTKLAANAWYQAWLHPGQRAIAWAGAVTAWVEETLRYDGSAQMVARRLTRDTVLHGTEVPAGARVVLLGASANRDPRVFPHADRYDLTRDTGQALAFGSGPHFCLGAALARLQLRVMLEELVAAVDGYDIDEKGIELVHSPNLRGFRALPTEVTLR</sequence>
<evidence type="ECO:0000313" key="8">
    <source>
        <dbReference type="EMBL" id="MBB4935710.1"/>
    </source>
</evidence>
<dbReference type="Proteomes" id="UP000534286">
    <property type="component" value="Unassembled WGS sequence"/>
</dbReference>
<dbReference type="FunFam" id="1.10.630.10:FF:000018">
    <property type="entry name" value="Cytochrome P450 monooxygenase"/>
    <property type="match status" value="1"/>
</dbReference>
<evidence type="ECO:0000313" key="9">
    <source>
        <dbReference type="Proteomes" id="UP000534286"/>
    </source>
</evidence>
<keyword evidence="5 7" id="KW-0408">Iron</keyword>
<dbReference type="PANTHER" id="PTHR46696:SF4">
    <property type="entry name" value="BIOTIN BIOSYNTHESIS CYTOCHROME P450"/>
    <property type="match status" value="1"/>
</dbReference>
<dbReference type="Pfam" id="PF00067">
    <property type="entry name" value="p450"/>
    <property type="match status" value="1"/>
</dbReference>
<dbReference type="InterPro" id="IPR001128">
    <property type="entry name" value="Cyt_P450"/>
</dbReference>
<comment type="caution">
    <text evidence="8">The sequence shown here is derived from an EMBL/GenBank/DDBJ whole genome shotgun (WGS) entry which is preliminary data.</text>
</comment>
<dbReference type="SUPFAM" id="SSF48264">
    <property type="entry name" value="Cytochrome P450"/>
    <property type="match status" value="1"/>
</dbReference>
<evidence type="ECO:0000256" key="5">
    <source>
        <dbReference type="ARBA" id="ARBA00023004"/>
    </source>
</evidence>
<protein>
    <recommendedName>
        <fullName evidence="10">Cytochrome P450</fullName>
    </recommendedName>
</protein>
<dbReference type="GO" id="GO:0006707">
    <property type="term" value="P:cholesterol catabolic process"/>
    <property type="evidence" value="ECO:0007669"/>
    <property type="project" value="TreeGrafter"/>
</dbReference>
<dbReference type="GO" id="GO:0020037">
    <property type="term" value="F:heme binding"/>
    <property type="evidence" value="ECO:0007669"/>
    <property type="project" value="InterPro"/>
</dbReference>
<accession>A0A7W7RPC4</accession>
<proteinExistence type="inferred from homology"/>